<dbReference type="InParanoid" id="D3BBF4"/>
<dbReference type="SUPFAM" id="SSF53098">
    <property type="entry name" value="Ribonuclease H-like"/>
    <property type="match status" value="1"/>
</dbReference>
<proteinExistence type="predicted"/>
<dbReference type="GO" id="GO:0003676">
    <property type="term" value="F:nucleic acid binding"/>
    <property type="evidence" value="ECO:0007669"/>
    <property type="project" value="InterPro"/>
</dbReference>
<reference evidence="2 3" key="1">
    <citation type="journal article" date="2011" name="Genome Res.">
        <title>Phylogeny-wide analysis of social amoeba genomes highlights ancient origins for complex intercellular communication.</title>
        <authorList>
            <person name="Heidel A.J."/>
            <person name="Lawal H.M."/>
            <person name="Felder M."/>
            <person name="Schilde C."/>
            <person name="Helps N.R."/>
            <person name="Tunggal B."/>
            <person name="Rivero F."/>
            <person name="John U."/>
            <person name="Schleicher M."/>
            <person name="Eichinger L."/>
            <person name="Platzer M."/>
            <person name="Noegel A.A."/>
            <person name="Schaap P."/>
            <person name="Gloeckner G."/>
        </authorList>
    </citation>
    <scope>NUCLEOTIDE SEQUENCE [LARGE SCALE GENOMIC DNA]</scope>
    <source>
        <strain evidence="3">ATCC 26659 / Pp 5 / PN500</strain>
    </source>
</reference>
<dbReference type="EMBL" id="ADBJ01000026">
    <property type="protein sequence ID" value="EFA80987.1"/>
    <property type="molecule type" value="Genomic_DNA"/>
</dbReference>
<dbReference type="RefSeq" id="XP_020433105.1">
    <property type="nucleotide sequence ID" value="XM_020576693.1"/>
</dbReference>
<comment type="caution">
    <text evidence="2">The sequence shown here is derived from an EMBL/GenBank/DDBJ whole genome shotgun (WGS) entry which is preliminary data.</text>
</comment>
<dbReference type="InterPro" id="IPR016197">
    <property type="entry name" value="Chromo-like_dom_sf"/>
</dbReference>
<dbReference type="Gene3D" id="3.30.420.10">
    <property type="entry name" value="Ribonuclease H-like superfamily/Ribonuclease H"/>
    <property type="match status" value="1"/>
</dbReference>
<sequence>MSLVPDGVDSQQLHLLSLDFIEAKIANCVSHTLIVRQYQFNLLSRIVSEYKIAEGVAVDISMDFMELPKSVNGYDYVLVVVDPFSKYTTIIPTTKEITALGTAKLIHQHVWIAAINCKRSYYLIHDQFYLYFNNQTITFRSRMGFIPVSPIKMFRNNNLSNRELIREMVKDNMLEADGIIKNKPTCQIGDWMFVKDEFINLEVGWNTNTGSINNKNHGPFKILKIFKNDIHVELELDFTTNRHKFSILINGVQFKLNKDNELLVKGVEPDIIDNEEEFEIEQIIGDRMYRRKKQYLGYPLDKATWQYSKNMDHAKDLIKEYETTRNNKSNQRRRRSKSLSRAEC</sequence>
<dbReference type="SUPFAM" id="SSF54160">
    <property type="entry name" value="Chromo domain-like"/>
    <property type="match status" value="1"/>
</dbReference>
<dbReference type="GeneID" id="31361305"/>
<feature type="region of interest" description="Disordered" evidence="1">
    <location>
        <begin position="322"/>
        <end position="344"/>
    </location>
</feature>
<evidence type="ECO:0000313" key="3">
    <source>
        <dbReference type="Proteomes" id="UP000001396"/>
    </source>
</evidence>
<dbReference type="InterPro" id="IPR036397">
    <property type="entry name" value="RNaseH_sf"/>
</dbReference>
<accession>D3BBF4</accession>
<keyword evidence="3" id="KW-1185">Reference proteome</keyword>
<dbReference type="CDD" id="cd00024">
    <property type="entry name" value="CD_CSD"/>
    <property type="match status" value="1"/>
</dbReference>
<evidence type="ECO:0000256" key="1">
    <source>
        <dbReference type="SAM" id="MobiDB-lite"/>
    </source>
</evidence>
<dbReference type="AlphaFoldDB" id="D3BBF4"/>
<protein>
    <submittedName>
        <fullName evidence="2">Uncharacterized protein</fullName>
    </submittedName>
</protein>
<name>D3BBF4_HETP5</name>
<evidence type="ECO:0000313" key="2">
    <source>
        <dbReference type="EMBL" id="EFA80987.1"/>
    </source>
</evidence>
<dbReference type="Gene3D" id="2.40.50.40">
    <property type="match status" value="1"/>
</dbReference>
<gene>
    <name evidence="2" type="ORF">PPL_05821</name>
</gene>
<dbReference type="InterPro" id="IPR012337">
    <property type="entry name" value="RNaseH-like_sf"/>
</dbReference>
<dbReference type="Proteomes" id="UP000001396">
    <property type="component" value="Unassembled WGS sequence"/>
</dbReference>
<dbReference type="STRING" id="670386.D3BBF4"/>
<organism evidence="2 3">
    <name type="scientific">Heterostelium pallidum (strain ATCC 26659 / Pp 5 / PN500)</name>
    <name type="common">Cellular slime mold</name>
    <name type="synonym">Polysphondylium pallidum</name>
    <dbReference type="NCBI Taxonomy" id="670386"/>
    <lineage>
        <taxon>Eukaryota</taxon>
        <taxon>Amoebozoa</taxon>
        <taxon>Evosea</taxon>
        <taxon>Eumycetozoa</taxon>
        <taxon>Dictyostelia</taxon>
        <taxon>Acytosteliales</taxon>
        <taxon>Acytosteliaceae</taxon>
        <taxon>Heterostelium</taxon>
    </lineage>
</organism>